<dbReference type="GO" id="GO:0005262">
    <property type="term" value="F:calcium channel activity"/>
    <property type="evidence" value="ECO:0007669"/>
    <property type="project" value="TreeGrafter"/>
</dbReference>
<dbReference type="PANTHER" id="PTHR31323:SF1">
    <property type="entry name" value="MECHANOSENSITIVE ION CHANNEL PROTEIN"/>
    <property type="match status" value="1"/>
</dbReference>
<dbReference type="SUPFAM" id="SSF50182">
    <property type="entry name" value="Sm-like ribonucleoproteins"/>
    <property type="match status" value="1"/>
</dbReference>
<dbReference type="Gene3D" id="2.30.30.60">
    <property type="match status" value="1"/>
</dbReference>
<evidence type="ECO:0000256" key="2">
    <source>
        <dbReference type="ARBA" id="ARBA00022692"/>
    </source>
</evidence>
<dbReference type="AlphaFoldDB" id="A0A0H5RCN0"/>
<dbReference type="GO" id="GO:0016020">
    <property type="term" value="C:membrane"/>
    <property type="evidence" value="ECO:0007669"/>
    <property type="project" value="UniProtKB-SubCell"/>
</dbReference>
<feature type="domain" description="Mechanosensitive ion channel MscS" evidence="6">
    <location>
        <begin position="420"/>
        <end position="477"/>
    </location>
</feature>
<feature type="transmembrane region" description="Helical" evidence="5">
    <location>
        <begin position="139"/>
        <end position="156"/>
    </location>
</feature>
<evidence type="ECO:0000313" key="7">
    <source>
        <dbReference type="EMBL" id="CRZ11337.1"/>
    </source>
</evidence>
<feature type="transmembrane region" description="Helical" evidence="5">
    <location>
        <begin position="392"/>
        <end position="416"/>
    </location>
</feature>
<accession>A0A0H5RCN0</accession>
<organism evidence="7">
    <name type="scientific">Spongospora subterranea</name>
    <dbReference type="NCBI Taxonomy" id="70186"/>
    <lineage>
        <taxon>Eukaryota</taxon>
        <taxon>Sar</taxon>
        <taxon>Rhizaria</taxon>
        <taxon>Endomyxa</taxon>
        <taxon>Phytomyxea</taxon>
        <taxon>Plasmodiophorida</taxon>
        <taxon>Plasmodiophoridae</taxon>
        <taxon>Spongospora</taxon>
    </lineage>
</organism>
<reference evidence="7" key="1">
    <citation type="submission" date="2015-04" db="EMBL/GenBank/DDBJ databases">
        <title>The genome sequence of the plant pathogenic Rhizarian Plasmodiophora brassicae reveals insights in its biotrophic life cycle and the origin of chitin synthesis.</title>
        <authorList>
            <person name="Schwelm A."/>
            <person name="Fogelqvist J."/>
            <person name="Knaust A."/>
            <person name="Julke S."/>
            <person name="Lilja T."/>
            <person name="Dhandapani V."/>
            <person name="Bonilla-Rosso G."/>
            <person name="Karlsson M."/>
            <person name="Shevchenko A."/>
            <person name="Choi S.R."/>
            <person name="Kim H.G."/>
            <person name="Park J.Y."/>
            <person name="Lim Y.P."/>
            <person name="Ludwig-Muller J."/>
            <person name="Dixelius C."/>
        </authorList>
    </citation>
    <scope>NUCLEOTIDE SEQUENCE</scope>
    <source>
        <tissue evidence="7">Potato root galls</tissue>
    </source>
</reference>
<evidence type="ECO:0000256" key="3">
    <source>
        <dbReference type="ARBA" id="ARBA00022989"/>
    </source>
</evidence>
<dbReference type="Pfam" id="PF00924">
    <property type="entry name" value="MS_channel_2nd"/>
    <property type="match status" value="1"/>
</dbReference>
<proteinExistence type="predicted"/>
<feature type="transmembrane region" description="Helical" evidence="5">
    <location>
        <begin position="97"/>
        <end position="118"/>
    </location>
</feature>
<dbReference type="EMBL" id="HACM01010895">
    <property type="protein sequence ID" value="CRZ11337.1"/>
    <property type="molecule type" value="Transcribed_RNA"/>
</dbReference>
<dbReference type="GO" id="GO:0006874">
    <property type="term" value="P:intracellular calcium ion homeostasis"/>
    <property type="evidence" value="ECO:0007669"/>
    <property type="project" value="TreeGrafter"/>
</dbReference>
<keyword evidence="3 5" id="KW-1133">Transmembrane helix</keyword>
<comment type="subcellular location">
    <subcellularLocation>
        <location evidence="1">Membrane</location>
    </subcellularLocation>
</comment>
<sequence length="603" mass="68749">MSTGWPTSKMMAYYALREPLRRHSDHNPEMALSIQDDHNDRDQEDIDNVDLSVDRHPLKQFVRSHYISLFIVIISLTSSILYYSLSGDGTPANAALIAMPGILVASLFLSTIIEHLFIRILIFISDPDSSTGTITALRSRIRFVVLFGVWHLLILPRWRDLSIDSVQVVFRGGFVISVSWVVKELFYGLIRKFATVNTLKSDLQVLTAIKDTIWMICCPDASSRARLLKSWRRQSLKKSSFDHKVRELRDCVMVLPLVPTSDGNEWMFDEEASLRVTSTSKMRTIAQFISKRLFCDGYEISFQSWCHLFSTTESAGRSWSLFFKDAPDTRKIHADDFIWAFIQAFEHLVHLSNRASNLDNLLSVVLIALNTIFYLVITSYLLVYVLGVNLSAMVVTFATAFASLTFAFSGMITRVFESMIWVFVTKSVEVGDLIQFNSQDFTVLRIRLMSSDLRSGDGRVMNIPNGLLAQSPIYNMRMTSHATVAVKFQVAYSCSNEQLAMLRKNLEAYVVKNSEIWRAPIDLRVSDLLDQSSWTITAVIQHRLNWQQRGIIADDQFEITNEIRRWVNDLQIGFKDPDVYVDKSSMMLPLPAAGDISKTDPNY</sequence>
<feature type="transmembrane region" description="Helical" evidence="5">
    <location>
        <begin position="361"/>
        <end position="386"/>
    </location>
</feature>
<feature type="transmembrane region" description="Helical" evidence="5">
    <location>
        <begin position="66"/>
        <end position="85"/>
    </location>
</feature>
<name>A0A0H5RCN0_9EUKA</name>
<keyword evidence="4 5" id="KW-0472">Membrane</keyword>
<evidence type="ECO:0000259" key="6">
    <source>
        <dbReference type="Pfam" id="PF00924"/>
    </source>
</evidence>
<dbReference type="InterPro" id="IPR023408">
    <property type="entry name" value="MscS_beta-dom_sf"/>
</dbReference>
<feature type="transmembrane region" description="Helical" evidence="5">
    <location>
        <begin position="168"/>
        <end position="190"/>
    </location>
</feature>
<dbReference type="InterPro" id="IPR006685">
    <property type="entry name" value="MscS_channel_2nd"/>
</dbReference>
<dbReference type="InterPro" id="IPR010920">
    <property type="entry name" value="LSM_dom_sf"/>
</dbReference>
<evidence type="ECO:0000256" key="4">
    <source>
        <dbReference type="ARBA" id="ARBA00023136"/>
    </source>
</evidence>
<dbReference type="PANTHER" id="PTHR31323">
    <property type="entry name" value="MECHANOSENSITIVE ION CHANNEL PROTEIN MSY2"/>
    <property type="match status" value="1"/>
</dbReference>
<keyword evidence="2 5" id="KW-0812">Transmembrane</keyword>
<evidence type="ECO:0000256" key="1">
    <source>
        <dbReference type="ARBA" id="ARBA00004370"/>
    </source>
</evidence>
<protein>
    <recommendedName>
        <fullName evidence="6">Mechanosensitive ion channel MscS domain-containing protein</fullName>
    </recommendedName>
</protein>
<evidence type="ECO:0000256" key="5">
    <source>
        <dbReference type="SAM" id="Phobius"/>
    </source>
</evidence>